<name>A0ABW3WTZ0_9HYPH</name>
<dbReference type="Proteomes" id="UP001597176">
    <property type="component" value="Unassembled WGS sequence"/>
</dbReference>
<dbReference type="InterPro" id="IPR038573">
    <property type="entry name" value="BrnT_sf"/>
</dbReference>
<accession>A0ABW3WTZ0</accession>
<comment type="caution">
    <text evidence="1">The sequence shown here is derived from an EMBL/GenBank/DDBJ whole genome shotgun (WGS) entry which is preliminary data.</text>
</comment>
<organism evidence="1 2">
    <name type="scientific">Methylobacterium marchantiae</name>
    <dbReference type="NCBI Taxonomy" id="600331"/>
    <lineage>
        <taxon>Bacteria</taxon>
        <taxon>Pseudomonadati</taxon>
        <taxon>Pseudomonadota</taxon>
        <taxon>Alphaproteobacteria</taxon>
        <taxon>Hyphomicrobiales</taxon>
        <taxon>Methylobacteriaceae</taxon>
        <taxon>Methylobacterium</taxon>
    </lineage>
</organism>
<dbReference type="Pfam" id="PF04365">
    <property type="entry name" value="BrnT_toxin"/>
    <property type="match status" value="1"/>
</dbReference>
<dbReference type="EMBL" id="JBHTND010000001">
    <property type="protein sequence ID" value="MFD1300101.1"/>
    <property type="molecule type" value="Genomic_DNA"/>
</dbReference>
<proteinExistence type="predicted"/>
<evidence type="ECO:0000313" key="1">
    <source>
        <dbReference type="EMBL" id="MFD1300101.1"/>
    </source>
</evidence>
<dbReference type="InterPro" id="IPR007460">
    <property type="entry name" value="BrnT_toxin"/>
</dbReference>
<protein>
    <submittedName>
        <fullName evidence="1">BrnT family toxin</fullName>
    </submittedName>
</protein>
<gene>
    <name evidence="1" type="ORF">ACFQ4G_00680</name>
</gene>
<reference evidence="2" key="1">
    <citation type="journal article" date="2019" name="Int. J. Syst. Evol. Microbiol.">
        <title>The Global Catalogue of Microorganisms (GCM) 10K type strain sequencing project: providing services to taxonomists for standard genome sequencing and annotation.</title>
        <authorList>
            <consortium name="The Broad Institute Genomics Platform"/>
            <consortium name="The Broad Institute Genome Sequencing Center for Infectious Disease"/>
            <person name="Wu L."/>
            <person name="Ma J."/>
        </authorList>
    </citation>
    <scope>NUCLEOTIDE SEQUENCE [LARGE SCALE GENOMIC DNA]</scope>
    <source>
        <strain evidence="2">CCUG 56108</strain>
    </source>
</reference>
<keyword evidence="2" id="KW-1185">Reference proteome</keyword>
<dbReference type="Gene3D" id="3.10.450.530">
    <property type="entry name" value="Ribonuclease toxin, BrnT, of type II toxin-antitoxin system"/>
    <property type="match status" value="1"/>
</dbReference>
<evidence type="ECO:0000313" key="2">
    <source>
        <dbReference type="Proteomes" id="UP001597176"/>
    </source>
</evidence>
<dbReference type="RefSeq" id="WP_238207768.1">
    <property type="nucleotide sequence ID" value="NZ_JBHTND010000001.1"/>
</dbReference>
<sequence>MALITWDESKRSTNLVKHGLDFAEFETAFDFSTAIELPAEPSATGRARFRLVGVFDGRLVVVAILSPLGTEALSLISLRPASRAERRLYAQD</sequence>